<dbReference type="InParanoid" id="G2YA71"/>
<proteinExistence type="predicted"/>
<evidence type="ECO:0000313" key="1">
    <source>
        <dbReference type="EMBL" id="CCD49448.1"/>
    </source>
</evidence>
<gene>
    <name evidence="1" type="ORF">BofuT4_uP028180.1</name>
</gene>
<dbReference type="AlphaFoldDB" id="G2YA71"/>
<evidence type="ECO:0000313" key="2">
    <source>
        <dbReference type="Proteomes" id="UP000008177"/>
    </source>
</evidence>
<organism evidence="1 2">
    <name type="scientific">Botryotinia fuckeliana (strain T4)</name>
    <name type="common">Noble rot fungus</name>
    <name type="synonym">Botrytis cinerea</name>
    <dbReference type="NCBI Taxonomy" id="999810"/>
    <lineage>
        <taxon>Eukaryota</taxon>
        <taxon>Fungi</taxon>
        <taxon>Dikarya</taxon>
        <taxon>Ascomycota</taxon>
        <taxon>Pezizomycotina</taxon>
        <taxon>Leotiomycetes</taxon>
        <taxon>Helotiales</taxon>
        <taxon>Sclerotiniaceae</taxon>
        <taxon>Botrytis</taxon>
    </lineage>
</organism>
<dbReference type="EMBL" id="FQ790302">
    <property type="protein sequence ID" value="CCD49448.1"/>
    <property type="molecule type" value="Genomic_DNA"/>
</dbReference>
<reference evidence="2" key="1">
    <citation type="journal article" date="2011" name="PLoS Genet.">
        <title>Genomic analysis of the necrotrophic fungal pathogens Sclerotinia sclerotiorum and Botrytis cinerea.</title>
        <authorList>
            <person name="Amselem J."/>
            <person name="Cuomo C.A."/>
            <person name="van Kan J.A."/>
            <person name="Viaud M."/>
            <person name="Benito E.P."/>
            <person name="Couloux A."/>
            <person name="Coutinho P.M."/>
            <person name="de Vries R.P."/>
            <person name="Dyer P.S."/>
            <person name="Fillinger S."/>
            <person name="Fournier E."/>
            <person name="Gout L."/>
            <person name="Hahn M."/>
            <person name="Kohn L."/>
            <person name="Lapalu N."/>
            <person name="Plummer K.M."/>
            <person name="Pradier J.M."/>
            <person name="Quevillon E."/>
            <person name="Sharon A."/>
            <person name="Simon A."/>
            <person name="ten Have A."/>
            <person name="Tudzynski B."/>
            <person name="Tudzynski P."/>
            <person name="Wincker P."/>
            <person name="Andrew M."/>
            <person name="Anthouard V."/>
            <person name="Beever R.E."/>
            <person name="Beffa R."/>
            <person name="Benoit I."/>
            <person name="Bouzid O."/>
            <person name="Brault B."/>
            <person name="Chen Z."/>
            <person name="Choquer M."/>
            <person name="Collemare J."/>
            <person name="Cotton P."/>
            <person name="Danchin E.G."/>
            <person name="Da Silva C."/>
            <person name="Gautier A."/>
            <person name="Giraud C."/>
            <person name="Giraud T."/>
            <person name="Gonzalez C."/>
            <person name="Grossetete S."/>
            <person name="Guldener U."/>
            <person name="Henrissat B."/>
            <person name="Howlett B.J."/>
            <person name="Kodira C."/>
            <person name="Kretschmer M."/>
            <person name="Lappartient A."/>
            <person name="Leroch M."/>
            <person name="Levis C."/>
            <person name="Mauceli E."/>
            <person name="Neuveglise C."/>
            <person name="Oeser B."/>
            <person name="Pearson M."/>
            <person name="Poulain J."/>
            <person name="Poussereau N."/>
            <person name="Quesneville H."/>
            <person name="Rascle C."/>
            <person name="Schumacher J."/>
            <person name="Segurens B."/>
            <person name="Sexton A."/>
            <person name="Silva E."/>
            <person name="Sirven C."/>
            <person name="Soanes D.M."/>
            <person name="Talbot N.J."/>
            <person name="Templeton M."/>
            <person name="Yandava C."/>
            <person name="Yarden O."/>
            <person name="Zeng Q."/>
            <person name="Rollins J.A."/>
            <person name="Lebrun M.H."/>
            <person name="Dickman M."/>
        </authorList>
    </citation>
    <scope>NUCLEOTIDE SEQUENCE [LARGE SCALE GENOMIC DNA]</scope>
    <source>
        <strain evidence="2">T4</strain>
    </source>
</reference>
<protein>
    <submittedName>
        <fullName evidence="1">Uncharacterized protein</fullName>
    </submittedName>
</protein>
<sequence length="44" mass="5055">MIDTFIKREYSNSQPRSKAESDDHLTYAGNVYGEELIMRCSINA</sequence>
<name>G2YA71_BOTF4</name>
<accession>G2YA71</accession>
<dbReference type="Proteomes" id="UP000008177">
    <property type="component" value="Unplaced contigs"/>
</dbReference>
<dbReference type="HOGENOM" id="CLU_3224468_0_0_1"/>